<dbReference type="KEGG" id="mng:MNEG_7769"/>
<dbReference type="GeneID" id="25740645"/>
<accession>A0A0D2MAA0</accession>
<protein>
    <submittedName>
        <fullName evidence="2">Uncharacterized protein</fullName>
    </submittedName>
</protein>
<dbReference type="RefSeq" id="XP_013899214.1">
    <property type="nucleotide sequence ID" value="XM_014043760.1"/>
</dbReference>
<name>A0A0D2MAA0_9CHLO</name>
<proteinExistence type="predicted"/>
<sequence length="151" mass="15423">MEALEQTLPMAIASGTLTSDVACRLHSVDLDSAATAATDSIMAEPPVAPHVLNAVQLQQQDEQQQEQQQQQEEEVQAPLQAPLQAQLAAAAAAPHSPRAPGHAAPSPKRAAGCRGASSARKRPRAGDAMSSPVQAAGALQAVAAAWPSGGQ</sequence>
<keyword evidence="3" id="KW-1185">Reference proteome</keyword>
<dbReference type="EMBL" id="KK101627">
    <property type="protein sequence ID" value="KIZ00195.1"/>
    <property type="molecule type" value="Genomic_DNA"/>
</dbReference>
<organism evidence="2 3">
    <name type="scientific">Monoraphidium neglectum</name>
    <dbReference type="NCBI Taxonomy" id="145388"/>
    <lineage>
        <taxon>Eukaryota</taxon>
        <taxon>Viridiplantae</taxon>
        <taxon>Chlorophyta</taxon>
        <taxon>core chlorophytes</taxon>
        <taxon>Chlorophyceae</taxon>
        <taxon>CS clade</taxon>
        <taxon>Sphaeropleales</taxon>
        <taxon>Selenastraceae</taxon>
        <taxon>Monoraphidium</taxon>
    </lineage>
</organism>
<feature type="compositionally biased region" description="Low complexity" evidence="1">
    <location>
        <begin position="57"/>
        <end position="118"/>
    </location>
</feature>
<gene>
    <name evidence="2" type="ORF">MNEG_7769</name>
</gene>
<evidence type="ECO:0000256" key="1">
    <source>
        <dbReference type="SAM" id="MobiDB-lite"/>
    </source>
</evidence>
<feature type="region of interest" description="Disordered" evidence="1">
    <location>
        <begin position="57"/>
        <end position="133"/>
    </location>
</feature>
<reference evidence="2 3" key="1">
    <citation type="journal article" date="2013" name="BMC Genomics">
        <title>Reconstruction of the lipid metabolism for the microalga Monoraphidium neglectum from its genome sequence reveals characteristics suitable for biofuel production.</title>
        <authorList>
            <person name="Bogen C."/>
            <person name="Al-Dilaimi A."/>
            <person name="Albersmeier A."/>
            <person name="Wichmann J."/>
            <person name="Grundmann M."/>
            <person name="Rupp O."/>
            <person name="Lauersen K.J."/>
            <person name="Blifernez-Klassen O."/>
            <person name="Kalinowski J."/>
            <person name="Goesmann A."/>
            <person name="Mussgnug J.H."/>
            <person name="Kruse O."/>
        </authorList>
    </citation>
    <scope>NUCLEOTIDE SEQUENCE [LARGE SCALE GENOMIC DNA]</scope>
    <source>
        <strain evidence="2 3">SAG 48.87</strain>
    </source>
</reference>
<evidence type="ECO:0000313" key="3">
    <source>
        <dbReference type="Proteomes" id="UP000054498"/>
    </source>
</evidence>
<evidence type="ECO:0000313" key="2">
    <source>
        <dbReference type="EMBL" id="KIZ00195.1"/>
    </source>
</evidence>
<dbReference type="AlphaFoldDB" id="A0A0D2MAA0"/>
<dbReference type="Proteomes" id="UP000054498">
    <property type="component" value="Unassembled WGS sequence"/>
</dbReference>